<dbReference type="PANTHER" id="PTHR42973:SF39">
    <property type="entry name" value="FAD-BINDING PCMH-TYPE DOMAIN-CONTAINING PROTEIN"/>
    <property type="match status" value="1"/>
</dbReference>
<dbReference type="Gene3D" id="3.30.465.10">
    <property type="match status" value="1"/>
</dbReference>
<dbReference type="Pfam" id="PF08031">
    <property type="entry name" value="BBE"/>
    <property type="match status" value="1"/>
</dbReference>
<comment type="caution">
    <text evidence="8">The sequence shown here is derived from an EMBL/GenBank/DDBJ whole genome shotgun (WGS) entry which is preliminary data.</text>
</comment>
<evidence type="ECO:0000313" key="8">
    <source>
        <dbReference type="EMBL" id="KAK2604662.1"/>
    </source>
</evidence>
<keyword evidence="3" id="KW-0285">Flavoprotein</keyword>
<sequence>MHLLHILLASPAAAAILAKQNCRATPSDASWPSTEEWASLNTSIDGTLLRTVPAASSCWPGNPFGSNLDCEDVSNGWGNGTWHSMQPESVDYPLYANNSCLPDEASGYSAERGCTIGGLAQYIVNATTKEHIAIALKWASERNIRVTVKGTGHDLNARSTGAYSLSIWTRNFRSIVRNQAWSATNASSTEDVLVVGSGQQWGNVLKTALAQGRVVTTGQDPSVGLGGYIQGGGHGPLAATHGLASNQVLQMTVVTTTGEILIANDLQNQDLFWALRGGGPGQYGVVTEYVIKQYPAPANVVTGSLQLVPAENSNSSKQLSWQAAAAFLGELPDLMDAGLAGAATIATGVSATKFFPTSNIQVPFTGAALSQIFWAFNTSAEAMEALVQPVVAKLQDKYNKSNSSLSISFSAGTPSNYSTFFNAISGDNAAGAESVVTSRLLGRHELNDTPNELVVSYLKTVLASKNETAGSFTTIGLSGGPGVINAPEERWGALLPAWRSTYLHMIATGASADSVEAGSPKATLREAAEWYEEVKEPMWREWSPDSGAYLNEGNPYTKDFQKTFYGDNYEKLLGIKRKYDPTETLYILSGVGTENWDYDLDTGKLCHV</sequence>
<evidence type="ECO:0000256" key="4">
    <source>
        <dbReference type="ARBA" id="ARBA00022827"/>
    </source>
</evidence>
<dbReference type="SUPFAM" id="SSF56176">
    <property type="entry name" value="FAD-binding/transporter-associated domain-like"/>
    <property type="match status" value="1"/>
</dbReference>
<dbReference type="Gene3D" id="3.40.462.20">
    <property type="match status" value="1"/>
</dbReference>
<evidence type="ECO:0000256" key="5">
    <source>
        <dbReference type="ARBA" id="ARBA00023002"/>
    </source>
</evidence>
<feature type="domain" description="FAD-binding PCMH-type" evidence="7">
    <location>
        <begin position="116"/>
        <end position="296"/>
    </location>
</feature>
<dbReference type="GO" id="GO:0016491">
    <property type="term" value="F:oxidoreductase activity"/>
    <property type="evidence" value="ECO:0007669"/>
    <property type="project" value="UniProtKB-KW"/>
</dbReference>
<dbReference type="InterPro" id="IPR036318">
    <property type="entry name" value="FAD-bd_PCMH-like_sf"/>
</dbReference>
<dbReference type="InterPro" id="IPR050416">
    <property type="entry name" value="FAD-linked_Oxidoreductase"/>
</dbReference>
<dbReference type="Proteomes" id="UP001265746">
    <property type="component" value="Unassembled WGS sequence"/>
</dbReference>
<evidence type="ECO:0000256" key="3">
    <source>
        <dbReference type="ARBA" id="ARBA00022630"/>
    </source>
</evidence>
<feature type="chain" id="PRO_5042280396" description="FAD-binding PCMH-type domain-containing protein" evidence="6">
    <location>
        <begin position="19"/>
        <end position="608"/>
    </location>
</feature>
<organism evidence="8 9">
    <name type="scientific">Phomopsis amygdali</name>
    <name type="common">Fusicoccum amygdali</name>
    <dbReference type="NCBI Taxonomy" id="1214568"/>
    <lineage>
        <taxon>Eukaryota</taxon>
        <taxon>Fungi</taxon>
        <taxon>Dikarya</taxon>
        <taxon>Ascomycota</taxon>
        <taxon>Pezizomycotina</taxon>
        <taxon>Sordariomycetes</taxon>
        <taxon>Sordariomycetidae</taxon>
        <taxon>Diaporthales</taxon>
        <taxon>Diaporthaceae</taxon>
        <taxon>Diaporthe</taxon>
    </lineage>
</organism>
<gene>
    <name evidence="8" type="ORF">N8I77_007574</name>
</gene>
<evidence type="ECO:0000313" key="9">
    <source>
        <dbReference type="Proteomes" id="UP001265746"/>
    </source>
</evidence>
<dbReference type="PANTHER" id="PTHR42973">
    <property type="entry name" value="BINDING OXIDOREDUCTASE, PUTATIVE (AFU_ORTHOLOGUE AFUA_1G17690)-RELATED"/>
    <property type="match status" value="1"/>
</dbReference>
<dbReference type="InterPro" id="IPR006094">
    <property type="entry name" value="Oxid_FAD_bind_N"/>
</dbReference>
<dbReference type="InterPro" id="IPR016169">
    <property type="entry name" value="FAD-bd_PCMH_sub2"/>
</dbReference>
<reference evidence="8" key="1">
    <citation type="submission" date="2023-06" db="EMBL/GenBank/DDBJ databases">
        <authorList>
            <person name="Noh H."/>
        </authorList>
    </citation>
    <scope>NUCLEOTIDE SEQUENCE</scope>
    <source>
        <strain evidence="8">DUCC20226</strain>
    </source>
</reference>
<evidence type="ECO:0000256" key="6">
    <source>
        <dbReference type="SAM" id="SignalP"/>
    </source>
</evidence>
<protein>
    <recommendedName>
        <fullName evidence="7">FAD-binding PCMH-type domain-containing protein</fullName>
    </recommendedName>
</protein>
<comment type="similarity">
    <text evidence="2">Belongs to the oxygen-dependent FAD-linked oxidoreductase family.</text>
</comment>
<evidence type="ECO:0000256" key="1">
    <source>
        <dbReference type="ARBA" id="ARBA00001974"/>
    </source>
</evidence>
<comment type="cofactor">
    <cofactor evidence="1">
        <name>FAD</name>
        <dbReference type="ChEBI" id="CHEBI:57692"/>
    </cofactor>
</comment>
<dbReference type="EMBL" id="JAUJFL010000004">
    <property type="protein sequence ID" value="KAK2604662.1"/>
    <property type="molecule type" value="Genomic_DNA"/>
</dbReference>
<keyword evidence="6" id="KW-0732">Signal</keyword>
<proteinExistence type="inferred from homology"/>
<keyword evidence="4" id="KW-0274">FAD</keyword>
<keyword evidence="9" id="KW-1185">Reference proteome</keyword>
<dbReference type="PROSITE" id="PS51387">
    <property type="entry name" value="FAD_PCMH"/>
    <property type="match status" value="1"/>
</dbReference>
<feature type="signal peptide" evidence="6">
    <location>
        <begin position="1"/>
        <end position="18"/>
    </location>
</feature>
<evidence type="ECO:0000259" key="7">
    <source>
        <dbReference type="PROSITE" id="PS51387"/>
    </source>
</evidence>
<dbReference type="AlphaFoldDB" id="A0AAD9SBX9"/>
<dbReference type="InterPro" id="IPR016166">
    <property type="entry name" value="FAD-bd_PCMH"/>
</dbReference>
<dbReference type="InterPro" id="IPR012951">
    <property type="entry name" value="BBE"/>
</dbReference>
<dbReference type="Pfam" id="PF01565">
    <property type="entry name" value="FAD_binding_4"/>
    <property type="match status" value="1"/>
</dbReference>
<dbReference type="GO" id="GO:0071949">
    <property type="term" value="F:FAD binding"/>
    <property type="evidence" value="ECO:0007669"/>
    <property type="project" value="InterPro"/>
</dbReference>
<accession>A0AAD9SBX9</accession>
<evidence type="ECO:0000256" key="2">
    <source>
        <dbReference type="ARBA" id="ARBA00005466"/>
    </source>
</evidence>
<name>A0AAD9SBX9_PHOAM</name>
<keyword evidence="5" id="KW-0560">Oxidoreductase</keyword>